<comment type="caution">
    <text evidence="1">The sequence shown here is derived from an EMBL/GenBank/DDBJ whole genome shotgun (WGS) entry which is preliminary data.</text>
</comment>
<organism evidence="1 2">
    <name type="scientific">Thelephora ganbajun</name>
    <name type="common">Ganba fungus</name>
    <dbReference type="NCBI Taxonomy" id="370292"/>
    <lineage>
        <taxon>Eukaryota</taxon>
        <taxon>Fungi</taxon>
        <taxon>Dikarya</taxon>
        <taxon>Basidiomycota</taxon>
        <taxon>Agaricomycotina</taxon>
        <taxon>Agaricomycetes</taxon>
        <taxon>Thelephorales</taxon>
        <taxon>Thelephoraceae</taxon>
        <taxon>Thelephora</taxon>
    </lineage>
</organism>
<protein>
    <submittedName>
        <fullName evidence="1">Uncharacterized protein</fullName>
    </submittedName>
</protein>
<reference evidence="1" key="1">
    <citation type="submission" date="2019-10" db="EMBL/GenBank/DDBJ databases">
        <authorList>
            <consortium name="DOE Joint Genome Institute"/>
            <person name="Kuo A."/>
            <person name="Miyauchi S."/>
            <person name="Kiss E."/>
            <person name="Drula E."/>
            <person name="Kohler A."/>
            <person name="Sanchez-Garcia M."/>
            <person name="Andreopoulos B."/>
            <person name="Barry K.W."/>
            <person name="Bonito G."/>
            <person name="Buee M."/>
            <person name="Carver A."/>
            <person name="Chen C."/>
            <person name="Cichocki N."/>
            <person name="Clum A."/>
            <person name="Culley D."/>
            <person name="Crous P.W."/>
            <person name="Fauchery L."/>
            <person name="Girlanda M."/>
            <person name="Hayes R."/>
            <person name="Keri Z."/>
            <person name="Labutti K."/>
            <person name="Lipzen A."/>
            <person name="Lombard V."/>
            <person name="Magnuson J."/>
            <person name="Maillard F."/>
            <person name="Morin E."/>
            <person name="Murat C."/>
            <person name="Nolan M."/>
            <person name="Ohm R."/>
            <person name="Pangilinan J."/>
            <person name="Pereira M."/>
            <person name="Perotto S."/>
            <person name="Peter M."/>
            <person name="Riley R."/>
            <person name="Sitrit Y."/>
            <person name="Stielow B."/>
            <person name="Szollosi G."/>
            <person name="Zifcakova L."/>
            <person name="Stursova M."/>
            <person name="Spatafora J.W."/>
            <person name="Tedersoo L."/>
            <person name="Vaario L.-M."/>
            <person name="Yamada A."/>
            <person name="Yan M."/>
            <person name="Wang P."/>
            <person name="Xu J."/>
            <person name="Bruns T."/>
            <person name="Baldrian P."/>
            <person name="Vilgalys R."/>
            <person name="Henrissat B."/>
            <person name="Grigoriev I.V."/>
            <person name="Hibbett D."/>
            <person name="Nagy L.G."/>
            <person name="Martin F.M."/>
        </authorList>
    </citation>
    <scope>NUCLEOTIDE SEQUENCE</scope>
    <source>
        <strain evidence="1">P2</strain>
    </source>
</reference>
<evidence type="ECO:0000313" key="1">
    <source>
        <dbReference type="EMBL" id="KAF9652571.1"/>
    </source>
</evidence>
<evidence type="ECO:0000313" key="2">
    <source>
        <dbReference type="Proteomes" id="UP000886501"/>
    </source>
</evidence>
<dbReference type="Proteomes" id="UP000886501">
    <property type="component" value="Unassembled WGS sequence"/>
</dbReference>
<accession>A0ACB6ZT13</accession>
<proteinExistence type="predicted"/>
<keyword evidence="2" id="KW-1185">Reference proteome</keyword>
<dbReference type="EMBL" id="MU117968">
    <property type="protein sequence ID" value="KAF9652571.1"/>
    <property type="molecule type" value="Genomic_DNA"/>
</dbReference>
<sequence>MGLFSIIIASSLASRREGECWSDPEDPEKGRRETELAVSGGDDDEQQNRGPGPKRRVKDDNESVDDSDPKDVDEDEPEEPSPPGRRVTFGSPSGGSGPPSEKGDTKPRLLNRLKAFIFPPRDEGKPLSNYRFLPIMSGLVIPFSILLEIPSLTDSWRIRTHGNVTIQTQPKPPLLDVGLAISMFSALVANISLICRFMERGPVLVTTLITIASLTIHDLINIVALVVFGVQHRPDDSFTYGQGYWMTACSTIVSTATNLSLIWDLCWTRNFTKSGSGVSPKQRSLLTIVMFLLVYLALGALVNSLLIDLNFIDALYFTVVSIETVGFGDIVPDNTGSRVFMCFYIIFGILTLGVAVGVARETIFEQLHVSYQRRLARVRINYRERRRWRAWERKWKRAVEWRLKEIPAEVWIPDLTEDSDLMMDRAKEESKWNVILFIGRVFHTGFRNQEHYKLFREKGEIRGVTRGHPGTHLNVEALPRAQLEAAAVESGIPLCVVRALRRRRVYLSRTQSVGSGSSASIRQLWRRWFSSNSEPLPTEVPATPFMKGLEDMSGMLTKFAIATTGIGMNRMPLSANTITHGVRYHRHSTLDSTISETTTHSNGSRFTSSDDLREITNHEERKAFWAKLVVAWSLFMVFWLVSPDIVDDLDPLLTAEQVGAASFVATEKWTFGIAVYFCFITFTTTGYGDYSPKTPAGRSVFVFWALLGLATMTTLVSVLQDAFSSRYKSALYSGVFENAVKKYRQKTKAQNEKKAQEEDKQELNIFDKVRPSAVEESSARAQHTLEDLPERVLEQARVFHQHIQYIVQAEPEGAVTPDLKLMLDDIGRVQKLDERVKDEILENKDARNALSMLSFERALRELIDVAESTRSALTERDIMMTRYKEQQQVNECQDPEHHASGSGTWHHGVSHYSDAS</sequence>
<name>A0ACB6ZT13_THEGA</name>
<gene>
    <name evidence="1" type="ORF">BDM02DRAFT_2784109</name>
</gene>
<reference evidence="1" key="2">
    <citation type="journal article" date="2020" name="Nat. Commun.">
        <title>Large-scale genome sequencing of mycorrhizal fungi provides insights into the early evolution of symbiotic traits.</title>
        <authorList>
            <person name="Miyauchi S."/>
            <person name="Kiss E."/>
            <person name="Kuo A."/>
            <person name="Drula E."/>
            <person name="Kohler A."/>
            <person name="Sanchez-Garcia M."/>
            <person name="Morin E."/>
            <person name="Andreopoulos B."/>
            <person name="Barry K.W."/>
            <person name="Bonito G."/>
            <person name="Buee M."/>
            <person name="Carver A."/>
            <person name="Chen C."/>
            <person name="Cichocki N."/>
            <person name="Clum A."/>
            <person name="Culley D."/>
            <person name="Crous P.W."/>
            <person name="Fauchery L."/>
            <person name="Girlanda M."/>
            <person name="Hayes R.D."/>
            <person name="Keri Z."/>
            <person name="LaButti K."/>
            <person name="Lipzen A."/>
            <person name="Lombard V."/>
            <person name="Magnuson J."/>
            <person name="Maillard F."/>
            <person name="Murat C."/>
            <person name="Nolan M."/>
            <person name="Ohm R.A."/>
            <person name="Pangilinan J."/>
            <person name="Pereira M.F."/>
            <person name="Perotto S."/>
            <person name="Peter M."/>
            <person name="Pfister S."/>
            <person name="Riley R."/>
            <person name="Sitrit Y."/>
            <person name="Stielow J.B."/>
            <person name="Szollosi G."/>
            <person name="Zifcakova L."/>
            <person name="Stursova M."/>
            <person name="Spatafora J.W."/>
            <person name="Tedersoo L."/>
            <person name="Vaario L.M."/>
            <person name="Yamada A."/>
            <person name="Yan M."/>
            <person name="Wang P."/>
            <person name="Xu J."/>
            <person name="Bruns T."/>
            <person name="Baldrian P."/>
            <person name="Vilgalys R."/>
            <person name="Dunand C."/>
            <person name="Henrissat B."/>
            <person name="Grigoriev I.V."/>
            <person name="Hibbett D."/>
            <person name="Nagy L.G."/>
            <person name="Martin F.M."/>
        </authorList>
    </citation>
    <scope>NUCLEOTIDE SEQUENCE</scope>
    <source>
        <strain evidence="1">P2</strain>
    </source>
</reference>